<accession>A0A3G9J0X3</accession>
<dbReference type="Pfam" id="PF00395">
    <property type="entry name" value="SLH"/>
    <property type="match status" value="3"/>
</dbReference>
<dbReference type="OrthoDB" id="504962at2"/>
<dbReference type="InterPro" id="IPR051465">
    <property type="entry name" value="Cell_Envelope_Struct_Comp"/>
</dbReference>
<dbReference type="PANTHER" id="PTHR43308">
    <property type="entry name" value="OUTER MEMBRANE PROTEIN ALPHA-RELATED"/>
    <property type="match status" value="1"/>
</dbReference>
<dbReference type="KEGG" id="pbk:Back11_55370"/>
<organism evidence="1 2">
    <name type="scientific">Paenibacillus baekrokdamisoli</name>
    <dbReference type="NCBI Taxonomy" id="1712516"/>
    <lineage>
        <taxon>Bacteria</taxon>
        <taxon>Bacillati</taxon>
        <taxon>Bacillota</taxon>
        <taxon>Bacilli</taxon>
        <taxon>Bacillales</taxon>
        <taxon>Paenibacillaceae</taxon>
        <taxon>Paenibacillus</taxon>
    </lineage>
</organism>
<name>A0A3G9J0X3_9BACL</name>
<dbReference type="Gene3D" id="2.60.220.30">
    <property type="match status" value="1"/>
</dbReference>
<protein>
    <submittedName>
        <fullName evidence="1">Uncharacterized protein</fullName>
    </submittedName>
</protein>
<dbReference type="PANTHER" id="PTHR43308:SF5">
    <property type="entry name" value="S-LAYER PROTEIN _ PEPTIDOGLYCAN ENDO-BETA-N-ACETYLGLUCOSAMINIDASE"/>
    <property type="match status" value="1"/>
</dbReference>
<evidence type="ECO:0000313" key="1">
    <source>
        <dbReference type="EMBL" id="BBH24192.1"/>
    </source>
</evidence>
<dbReference type="Proteomes" id="UP000275368">
    <property type="component" value="Chromosome"/>
</dbReference>
<dbReference type="EMBL" id="AP019308">
    <property type="protein sequence ID" value="BBH24192.1"/>
    <property type="molecule type" value="Genomic_DNA"/>
</dbReference>
<dbReference type="InterPro" id="IPR001119">
    <property type="entry name" value="SLH_dom"/>
</dbReference>
<sequence length="449" mass="47986">MRIRTWSLTLIIGLCVAMFPSSLFAAVTVSPISNTVQLGGQVTIKGTSDQTEVIIKIYRPDLSLLYFNIVQVVKGSYIDTITLGTNEVIGTYEIKVGKGDQIETTPLKVTTASSVGGSITPSDDTVTSTDGKLTLPVGKRGLVSLGDAVSITIPANATNKELKLTIEKLLDTQTLLNHKEFLASPVFEILKNFTDNFTNPITLTFAFDPTILKSNQKASVFYYDEVKKVWVEVGGKVNGNHITVEVNHFTKYAVMAVDTSTEVPVPGTTDKSFSDIAGHWAEANIKQAVSDGIVSGYPNGTFKPNASVTRAEFAVMLMNALKPQDEGTALTFTDAAKIGAWAQKAVAQAVQAGIITGYKDSTFRPDADITRAEMAAMVSKALGKSLEANAATGFADDKDIPAWAKGSIAYVKQAGIVQGKGGNRFAAQDLTTRAEAVTVLLNMLVQKSK</sequence>
<gene>
    <name evidence="1" type="ORF">Back11_55370</name>
</gene>
<dbReference type="AlphaFoldDB" id="A0A3G9J0X3"/>
<dbReference type="PROSITE" id="PS51272">
    <property type="entry name" value="SLH"/>
    <property type="match status" value="3"/>
</dbReference>
<dbReference type="RefSeq" id="WP_125664241.1">
    <property type="nucleotide sequence ID" value="NZ_AP019308.1"/>
</dbReference>
<keyword evidence="2" id="KW-1185">Reference proteome</keyword>
<reference evidence="1 2" key="1">
    <citation type="submission" date="2018-11" db="EMBL/GenBank/DDBJ databases">
        <title>Complete genome sequence of Paenibacillus baekrokdamisoli strain KCTC 33723.</title>
        <authorList>
            <person name="Kang S.W."/>
            <person name="Lee K.C."/>
            <person name="Kim K.K."/>
            <person name="Kim J.S."/>
            <person name="Kim D.S."/>
            <person name="Ko S.H."/>
            <person name="Yang S.H."/>
            <person name="Lee J.S."/>
        </authorList>
    </citation>
    <scope>NUCLEOTIDE SEQUENCE [LARGE SCALE GENOMIC DNA]</scope>
    <source>
        <strain evidence="1 2">KCTC 33723</strain>
    </source>
</reference>
<evidence type="ECO:0000313" key="2">
    <source>
        <dbReference type="Proteomes" id="UP000275368"/>
    </source>
</evidence>
<proteinExistence type="predicted"/>